<keyword evidence="9 10" id="KW-0472">Membrane</keyword>
<dbReference type="STRING" id="1569628.A0A316UKE0"/>
<dbReference type="PANTHER" id="PTHR31064:SF30">
    <property type="entry name" value="HIGH-AFFINITY POTASSIUM TRANSPORT PROTEIN-RELATED"/>
    <property type="match status" value="1"/>
</dbReference>
<keyword evidence="8 10" id="KW-0406">Ion transport</keyword>
<dbReference type="InterPro" id="IPR015958">
    <property type="entry name" value="Trk1_fungi"/>
</dbReference>
<feature type="compositionally biased region" description="Basic and acidic residues" evidence="11">
    <location>
        <begin position="1088"/>
        <end position="1107"/>
    </location>
</feature>
<dbReference type="GeneID" id="37028553"/>
<feature type="transmembrane region" description="Helical" evidence="10">
    <location>
        <begin position="852"/>
        <end position="876"/>
    </location>
</feature>
<evidence type="ECO:0000313" key="12">
    <source>
        <dbReference type="EMBL" id="PWN25690.1"/>
    </source>
</evidence>
<dbReference type="AlphaFoldDB" id="A0A316UKE0"/>
<evidence type="ECO:0000256" key="1">
    <source>
        <dbReference type="ARBA" id="ARBA00004141"/>
    </source>
</evidence>
<evidence type="ECO:0000256" key="8">
    <source>
        <dbReference type="ARBA" id="ARBA00023065"/>
    </source>
</evidence>
<organism evidence="12 13">
    <name type="scientific">Jaminaea rosea</name>
    <dbReference type="NCBI Taxonomy" id="1569628"/>
    <lineage>
        <taxon>Eukaryota</taxon>
        <taxon>Fungi</taxon>
        <taxon>Dikarya</taxon>
        <taxon>Basidiomycota</taxon>
        <taxon>Ustilaginomycotina</taxon>
        <taxon>Exobasidiomycetes</taxon>
        <taxon>Microstromatales</taxon>
        <taxon>Microstromatales incertae sedis</taxon>
        <taxon>Jaminaea</taxon>
    </lineage>
</organism>
<evidence type="ECO:0000256" key="6">
    <source>
        <dbReference type="ARBA" id="ARBA00022958"/>
    </source>
</evidence>
<gene>
    <name evidence="12" type="ORF">BDZ90DRAFT_233699</name>
</gene>
<dbReference type="GO" id="GO:0140107">
    <property type="term" value="F:high-affinity potassium ion transmembrane transporter activity"/>
    <property type="evidence" value="ECO:0007669"/>
    <property type="project" value="TreeGrafter"/>
</dbReference>
<feature type="region of interest" description="Disordered" evidence="11">
    <location>
        <begin position="1076"/>
        <end position="1259"/>
    </location>
</feature>
<feature type="compositionally biased region" description="Basic and acidic residues" evidence="11">
    <location>
        <begin position="319"/>
        <end position="328"/>
    </location>
</feature>
<feature type="compositionally biased region" description="Basic and acidic residues" evidence="11">
    <location>
        <begin position="285"/>
        <end position="295"/>
    </location>
</feature>
<feature type="compositionally biased region" description="Basic residues" evidence="11">
    <location>
        <begin position="224"/>
        <end position="234"/>
    </location>
</feature>
<dbReference type="RefSeq" id="XP_025360302.1">
    <property type="nucleotide sequence ID" value="XM_025506730.1"/>
</dbReference>
<dbReference type="Pfam" id="PF02386">
    <property type="entry name" value="TrkH"/>
    <property type="match status" value="1"/>
</dbReference>
<feature type="region of interest" description="Disordered" evidence="11">
    <location>
        <begin position="13"/>
        <end position="35"/>
    </location>
</feature>
<dbReference type="InterPro" id="IPR004773">
    <property type="entry name" value="K/Na_transp_Trk1/HKT1"/>
</dbReference>
<feature type="transmembrane region" description="Helical" evidence="10">
    <location>
        <begin position="668"/>
        <end position="688"/>
    </location>
</feature>
<feature type="transmembrane region" description="Helical" evidence="10">
    <location>
        <begin position="122"/>
        <end position="143"/>
    </location>
</feature>
<feature type="compositionally biased region" description="Low complexity" evidence="11">
    <location>
        <begin position="25"/>
        <end position="34"/>
    </location>
</feature>
<keyword evidence="3 10" id="KW-0813">Transport</keyword>
<dbReference type="GO" id="GO:1990573">
    <property type="term" value="P:potassium ion import across plasma membrane"/>
    <property type="evidence" value="ECO:0007669"/>
    <property type="project" value="TreeGrafter"/>
</dbReference>
<accession>A0A316UKE0</accession>
<evidence type="ECO:0000256" key="2">
    <source>
        <dbReference type="ARBA" id="ARBA00009137"/>
    </source>
</evidence>
<dbReference type="Proteomes" id="UP000245884">
    <property type="component" value="Unassembled WGS sequence"/>
</dbReference>
<evidence type="ECO:0000256" key="3">
    <source>
        <dbReference type="ARBA" id="ARBA00022448"/>
    </source>
</evidence>
<evidence type="ECO:0000256" key="9">
    <source>
        <dbReference type="ARBA" id="ARBA00023136"/>
    </source>
</evidence>
<dbReference type="InterPro" id="IPR051143">
    <property type="entry name" value="TrkH_K-transport"/>
</dbReference>
<feature type="transmembrane region" description="Helical" evidence="10">
    <location>
        <begin position="95"/>
        <end position="116"/>
    </location>
</feature>
<dbReference type="PANTHER" id="PTHR31064">
    <property type="entry name" value="POTASSIUM TRANSPORT PROTEIN DDB_G0292412-RELATED"/>
    <property type="match status" value="1"/>
</dbReference>
<feature type="region of interest" description="Disordered" evidence="11">
    <location>
        <begin position="476"/>
        <end position="531"/>
    </location>
</feature>
<evidence type="ECO:0000256" key="10">
    <source>
        <dbReference type="PIRNR" id="PIRNR002450"/>
    </source>
</evidence>
<evidence type="ECO:0000256" key="5">
    <source>
        <dbReference type="ARBA" id="ARBA00022692"/>
    </source>
</evidence>
<dbReference type="GO" id="GO:0030007">
    <property type="term" value="P:intracellular potassium ion homeostasis"/>
    <property type="evidence" value="ECO:0007669"/>
    <property type="project" value="UniProtKB-UniRule"/>
</dbReference>
<keyword evidence="7 10" id="KW-1133">Transmembrane helix</keyword>
<reference evidence="12 13" key="1">
    <citation type="journal article" date="2018" name="Mol. Biol. Evol.">
        <title>Broad Genomic Sampling Reveals a Smut Pathogenic Ancestry of the Fungal Clade Ustilaginomycotina.</title>
        <authorList>
            <person name="Kijpornyongpan T."/>
            <person name="Mondo S.J."/>
            <person name="Barry K."/>
            <person name="Sandor L."/>
            <person name="Lee J."/>
            <person name="Lipzen A."/>
            <person name="Pangilinan J."/>
            <person name="LaButti K."/>
            <person name="Hainaut M."/>
            <person name="Henrissat B."/>
            <person name="Grigoriev I.V."/>
            <person name="Spatafora J.W."/>
            <person name="Aime M.C."/>
        </authorList>
    </citation>
    <scope>NUCLEOTIDE SEQUENCE [LARGE SCALE GENOMIC DNA]</scope>
    <source>
        <strain evidence="12 13">MCA 5214</strain>
    </source>
</reference>
<feature type="compositionally biased region" description="Low complexity" evidence="11">
    <location>
        <begin position="485"/>
        <end position="507"/>
    </location>
</feature>
<dbReference type="GO" id="GO:0005886">
    <property type="term" value="C:plasma membrane"/>
    <property type="evidence" value="ECO:0007669"/>
    <property type="project" value="InterPro"/>
</dbReference>
<dbReference type="PIRSF" id="PIRSF002450">
    <property type="entry name" value="K+_transpter_TRK"/>
    <property type="match status" value="1"/>
</dbReference>
<feature type="region of interest" description="Disordered" evidence="11">
    <location>
        <begin position="192"/>
        <end position="365"/>
    </location>
</feature>
<evidence type="ECO:0000256" key="4">
    <source>
        <dbReference type="ARBA" id="ARBA00022538"/>
    </source>
</evidence>
<protein>
    <recommendedName>
        <fullName evidence="10">Potassium transport protein</fullName>
    </recommendedName>
</protein>
<keyword evidence="6 10" id="KW-0630">Potassium</keyword>
<feature type="transmembrane region" description="Helical" evidence="10">
    <location>
        <begin position="740"/>
        <end position="768"/>
    </location>
</feature>
<evidence type="ECO:0000256" key="11">
    <source>
        <dbReference type="SAM" id="MobiDB-lite"/>
    </source>
</evidence>
<sequence length="1259" mass="136557">MVVPDVVQRWRQQHSDGTNNDDDGGNTSNNAGAGLRRVPSFLQPAGRRYRKLLSWISRELNFYRIHVLVFVFTPLIMAAIFYASNGQNHIPFIDCLFVCVSAMTVTGLVTINISTVTAWQQAILFMLMLCGNISAVSVTMIWVRRHFFRKSFDNAIRNNAAARKRAKDIEEAHHLQRRMGIIRLKQAFGLSRRHSSDDEMEMDRTSTSSTDRQAEAELRAAATAKKKKQQHKGPLRTDMIRRVDQPAMLINPMGMPSEGHPAAQQQGDEPQSTGTGGPGGILTNTERRSIDEDRGSQQQGHGQGQGSGPAVRITFPDEQEQRDPDEAAPRSPGRHRRQPSSGSMRGHRRSASGGSGNGSDVNSNPLALFRTSRIGGDEDDAEEAAEDGEDNAHVLVESPSQTSMVSPPSPAAPTASPRTRFHDVDPPSIRMRRRRGSDPSGSDRLHVRRGSQPAPLHLPSAFAGIDWRQGEDRLPRSQTVEFAEPPRTATRPSTATATGTATSMSTPAPGPDRGYTTGVFPKVPTSAGMGTLPRQRTFERTMTGVSSRRAGGIPITRTMTTSAKERGFGGFPTPIDLAGRGIKAVLPGVRERVMRSTTMPRTSTIASTHSFTRVGTQVGPDGGVKSAPYLSFDVNVYGNSMFHSLTEAQREELGGVEYRALDMLAKIVPAYWFCIQMFMVVLVAPYLASGAFNKYRSVFQSQGAYEPDTTWFWFFQVTSAYSNTGMSLIDTSMTGMADAYFLLIPMGILILIGNTAFPVFLRFCIWLYSRLTPKTSRTYETLRFILDHPRRCFVYLFPSGQTWFLLFVIVVLNVTDWVFFEILDIGNPEIESIPVPQRIFDGLFQSIAVRAAGFQVVSLLTLAPAVQFLYVVMMYISAYPIALSVRSTNVYEERSLGIYTEKGTGDDPEEAELPNEVSSRGWGTYLAAHARRQLAFDIWWLGFALWLVCIMERGNIQDPESNGWFTVFSCLFELTSAYGTVGLSTGTPYDAFSLSGRFGTLAKLVVIATMLRGRHRGLPVAIDRSIMLPKELEDQDAVDEAWSVMDGAAAREMERTFSRLATGSFGRGGVMEENVVDLDAGTGGKTYGDAKMDKEDEEGNSHSDSGSDSKAASLVDGAGSPESSGSGSGSGGSANGNHHSATTGSPALAPAPPYSSTAVAAPTPASHFAGSHRLSRSLSPSSSGIGMGIAGATPGAAFGLDAIQESQRGGGGSGGRTPVSEEERPALSRAPSGSEGSGSSKGKEKAEEEVEEVASKKER</sequence>
<comment type="subcellular location">
    <subcellularLocation>
        <location evidence="1">Membrane</location>
        <topology evidence="1">Multi-pass membrane protein</topology>
    </subcellularLocation>
</comment>
<keyword evidence="13" id="KW-1185">Reference proteome</keyword>
<feature type="transmembrane region" description="Helical" evidence="10">
    <location>
        <begin position="792"/>
        <end position="814"/>
    </location>
</feature>
<name>A0A316UKE0_9BASI</name>
<feature type="transmembrane region" description="Helical" evidence="10">
    <location>
        <begin position="62"/>
        <end position="83"/>
    </location>
</feature>
<feature type="compositionally biased region" description="Low complexity" evidence="11">
    <location>
        <begin position="1135"/>
        <end position="1166"/>
    </location>
</feature>
<evidence type="ECO:0000313" key="13">
    <source>
        <dbReference type="Proteomes" id="UP000245884"/>
    </source>
</evidence>
<feature type="compositionally biased region" description="Polar residues" evidence="11">
    <location>
        <begin position="263"/>
        <end position="273"/>
    </location>
</feature>
<dbReference type="EMBL" id="KZ819674">
    <property type="protein sequence ID" value="PWN25690.1"/>
    <property type="molecule type" value="Genomic_DNA"/>
</dbReference>
<dbReference type="NCBIfam" id="TIGR00934">
    <property type="entry name" value="2a38euk"/>
    <property type="match status" value="1"/>
</dbReference>
<dbReference type="InterPro" id="IPR003445">
    <property type="entry name" value="Cat_transpt"/>
</dbReference>
<comment type="similarity">
    <text evidence="2 10">Belongs to the TrkH potassium transport family.</text>
</comment>
<dbReference type="OrthoDB" id="9999863at2759"/>
<keyword evidence="4 10" id="KW-0633">Potassium transport</keyword>
<feature type="region of interest" description="Disordered" evidence="11">
    <location>
        <begin position="398"/>
        <end position="458"/>
    </location>
</feature>
<evidence type="ECO:0000256" key="7">
    <source>
        <dbReference type="ARBA" id="ARBA00022989"/>
    </source>
</evidence>
<keyword evidence="5 10" id="KW-0812">Transmembrane</keyword>
<proteinExistence type="inferred from homology"/>